<proteinExistence type="predicted"/>
<dbReference type="GO" id="GO:0005524">
    <property type="term" value="F:ATP binding"/>
    <property type="evidence" value="ECO:0007669"/>
    <property type="project" value="UniProtKB-KW"/>
</dbReference>
<accession>A0ABV5LPC1</accession>
<evidence type="ECO:0000256" key="2">
    <source>
        <dbReference type="ARBA" id="ARBA00022741"/>
    </source>
</evidence>
<keyword evidence="2" id="KW-0547">Nucleotide-binding</keyword>
<sequence length="565" mass="61655">MSTPVIPPSTETAPGADVLLDVRDLSVVYEPVGQDPVTAVDRVSFSLRRGEFVGLVGESGSGKSTLGYALTRLQKPPARNDGGEIRFGGRDVADLGAEALRRQRHGGFAMVLQSGMNALNPVRRIGEHFHDVYRAHGHVPRGRWAARTAELLGKVELDQEVADRYPAQLSGGMRQRVSIALALSLEPQLMVFDEPTTALDVLVQHAVMETIATLQRSEGFTAVLISHDLGIVLESADRVLVMHEGRVVEDGPSRAVLDAPQHEYTRMLLSHYADPRAEVVTLPGFPDRSRFEGGSSEPTRPGAAVVLDGVGKTYPAPRRGEPPVAAVRDVSLRLEPGRSLALVGQSGSGKSTLARLITGVERPDSGTVRFGDLDVGRLRRRGVKQLRRDVQMVFQDPYAALNPVRTVEYALTRPVLTSTDLRGGEARERVLELLRTVGLDPAEQFAEKLPHQLSGGQRQRVVIARALACDPQVIVADEPVSMLDVSLRAGVLALLEELRRERGVSLLYITHDLLSARLVTDDILVLHRGEVVERGRTAEVLQHPQHPYTTALLNAVPDPRRTLVR</sequence>
<organism evidence="5 6">
    <name type="scientific">Kineococcus gynurae</name>
    <dbReference type="NCBI Taxonomy" id="452979"/>
    <lineage>
        <taxon>Bacteria</taxon>
        <taxon>Bacillati</taxon>
        <taxon>Actinomycetota</taxon>
        <taxon>Actinomycetes</taxon>
        <taxon>Kineosporiales</taxon>
        <taxon>Kineosporiaceae</taxon>
        <taxon>Kineococcus</taxon>
    </lineage>
</organism>
<dbReference type="InterPro" id="IPR003593">
    <property type="entry name" value="AAA+_ATPase"/>
</dbReference>
<gene>
    <name evidence="5" type="ORF">ACFFVI_03055</name>
</gene>
<dbReference type="NCBIfam" id="NF007739">
    <property type="entry name" value="PRK10419.1"/>
    <property type="match status" value="2"/>
</dbReference>
<feature type="domain" description="ABC transporter" evidence="4">
    <location>
        <begin position="305"/>
        <end position="553"/>
    </location>
</feature>
<dbReference type="SMART" id="SM00382">
    <property type="entry name" value="AAA"/>
    <property type="match status" value="2"/>
</dbReference>
<dbReference type="PROSITE" id="PS00211">
    <property type="entry name" value="ABC_TRANSPORTER_1"/>
    <property type="match status" value="2"/>
</dbReference>
<dbReference type="InterPro" id="IPR013563">
    <property type="entry name" value="Oligopep_ABC_C"/>
</dbReference>
<dbReference type="PANTHER" id="PTHR43776:SF8">
    <property type="entry name" value="ABC TRANSPORTER, ATP-BINDING PROTEIN"/>
    <property type="match status" value="1"/>
</dbReference>
<keyword evidence="6" id="KW-1185">Reference proteome</keyword>
<comment type="caution">
    <text evidence="5">The sequence shown here is derived from an EMBL/GenBank/DDBJ whole genome shotgun (WGS) entry which is preliminary data.</text>
</comment>
<dbReference type="EMBL" id="JBHMDM010000001">
    <property type="protein sequence ID" value="MFB9375940.1"/>
    <property type="molecule type" value="Genomic_DNA"/>
</dbReference>
<dbReference type="InterPro" id="IPR050319">
    <property type="entry name" value="ABC_transp_ATP-bind"/>
</dbReference>
<name>A0ABV5LPC1_9ACTN</name>
<feature type="domain" description="ABC transporter" evidence="4">
    <location>
        <begin position="22"/>
        <end position="269"/>
    </location>
</feature>
<dbReference type="Pfam" id="PF08352">
    <property type="entry name" value="oligo_HPY"/>
    <property type="match status" value="2"/>
</dbReference>
<dbReference type="RefSeq" id="WP_380139654.1">
    <property type="nucleotide sequence ID" value="NZ_JBHLUI010000012.1"/>
</dbReference>
<protein>
    <submittedName>
        <fullName evidence="5">ABC transporter ATP-binding protein</fullName>
    </submittedName>
</protein>
<evidence type="ECO:0000313" key="6">
    <source>
        <dbReference type="Proteomes" id="UP001589748"/>
    </source>
</evidence>
<dbReference type="InterPro" id="IPR027417">
    <property type="entry name" value="P-loop_NTPase"/>
</dbReference>
<dbReference type="PROSITE" id="PS50893">
    <property type="entry name" value="ABC_TRANSPORTER_2"/>
    <property type="match status" value="2"/>
</dbReference>
<evidence type="ECO:0000259" key="4">
    <source>
        <dbReference type="PROSITE" id="PS50893"/>
    </source>
</evidence>
<dbReference type="Gene3D" id="3.40.50.300">
    <property type="entry name" value="P-loop containing nucleotide triphosphate hydrolases"/>
    <property type="match status" value="2"/>
</dbReference>
<keyword evidence="1" id="KW-0813">Transport</keyword>
<dbReference type="PANTHER" id="PTHR43776">
    <property type="entry name" value="TRANSPORT ATP-BINDING PROTEIN"/>
    <property type="match status" value="1"/>
</dbReference>
<reference evidence="5 6" key="1">
    <citation type="submission" date="2024-09" db="EMBL/GenBank/DDBJ databases">
        <authorList>
            <person name="Sun Q."/>
            <person name="Mori K."/>
        </authorList>
    </citation>
    <scope>NUCLEOTIDE SEQUENCE [LARGE SCALE GENOMIC DNA]</scope>
    <source>
        <strain evidence="5 6">TISTR 1856</strain>
    </source>
</reference>
<dbReference type="InterPro" id="IPR017871">
    <property type="entry name" value="ABC_transporter-like_CS"/>
</dbReference>
<dbReference type="NCBIfam" id="NF008453">
    <property type="entry name" value="PRK11308.1"/>
    <property type="match status" value="2"/>
</dbReference>
<evidence type="ECO:0000256" key="1">
    <source>
        <dbReference type="ARBA" id="ARBA00022448"/>
    </source>
</evidence>
<dbReference type="SUPFAM" id="SSF52540">
    <property type="entry name" value="P-loop containing nucleoside triphosphate hydrolases"/>
    <property type="match status" value="2"/>
</dbReference>
<evidence type="ECO:0000256" key="3">
    <source>
        <dbReference type="ARBA" id="ARBA00022840"/>
    </source>
</evidence>
<dbReference type="Pfam" id="PF00005">
    <property type="entry name" value="ABC_tran"/>
    <property type="match status" value="2"/>
</dbReference>
<dbReference type="InterPro" id="IPR003439">
    <property type="entry name" value="ABC_transporter-like_ATP-bd"/>
</dbReference>
<keyword evidence="3 5" id="KW-0067">ATP-binding</keyword>
<evidence type="ECO:0000313" key="5">
    <source>
        <dbReference type="EMBL" id="MFB9375940.1"/>
    </source>
</evidence>
<dbReference type="Proteomes" id="UP001589748">
    <property type="component" value="Unassembled WGS sequence"/>
</dbReference>
<dbReference type="CDD" id="cd03257">
    <property type="entry name" value="ABC_NikE_OppD_transporters"/>
    <property type="match status" value="2"/>
</dbReference>